<dbReference type="PANTHER" id="PTHR47772">
    <property type="entry name" value="ZINC FINGER PROTEIN 200"/>
    <property type="match status" value="1"/>
</dbReference>
<feature type="domain" description="C2H2-type" evidence="11">
    <location>
        <begin position="1373"/>
        <end position="1400"/>
    </location>
</feature>
<evidence type="ECO:0000256" key="10">
    <source>
        <dbReference type="SAM" id="MobiDB-lite"/>
    </source>
</evidence>
<evidence type="ECO:0000256" key="8">
    <source>
        <dbReference type="ARBA" id="ARBA00023242"/>
    </source>
</evidence>
<feature type="region of interest" description="Disordered" evidence="10">
    <location>
        <begin position="236"/>
        <end position="258"/>
    </location>
</feature>
<feature type="domain" description="C2H2-type" evidence="11">
    <location>
        <begin position="322"/>
        <end position="349"/>
    </location>
</feature>
<feature type="domain" description="C2H2-type" evidence="11">
    <location>
        <begin position="1317"/>
        <end position="1344"/>
    </location>
</feature>
<feature type="domain" description="C2H2-type" evidence="11">
    <location>
        <begin position="836"/>
        <end position="863"/>
    </location>
</feature>
<keyword evidence="8" id="KW-0539">Nucleus</keyword>
<evidence type="ECO:0000256" key="9">
    <source>
        <dbReference type="PROSITE-ProRule" id="PRU00042"/>
    </source>
</evidence>
<dbReference type="PROSITE" id="PS50157">
    <property type="entry name" value="ZINC_FINGER_C2H2_2"/>
    <property type="match status" value="26"/>
</dbReference>
<dbReference type="InterPro" id="IPR013087">
    <property type="entry name" value="Znf_C2H2_type"/>
</dbReference>
<dbReference type="PROSITE" id="PS00028">
    <property type="entry name" value="ZINC_FINGER_C2H2_1"/>
    <property type="match status" value="26"/>
</dbReference>
<evidence type="ECO:0000256" key="5">
    <source>
        <dbReference type="ARBA" id="ARBA00022833"/>
    </source>
</evidence>
<feature type="domain" description="C2H2-type" evidence="11">
    <location>
        <begin position="266"/>
        <end position="293"/>
    </location>
</feature>
<evidence type="ECO:0000259" key="11">
    <source>
        <dbReference type="PROSITE" id="PS50157"/>
    </source>
</evidence>
<dbReference type="Gene3D" id="3.30.160.60">
    <property type="entry name" value="Classic Zinc Finger"/>
    <property type="match status" value="22"/>
</dbReference>
<proteinExistence type="predicted"/>
<dbReference type="Pfam" id="PF12874">
    <property type="entry name" value="zf-met"/>
    <property type="match status" value="3"/>
</dbReference>
<feature type="compositionally biased region" description="Polar residues" evidence="10">
    <location>
        <begin position="237"/>
        <end position="246"/>
    </location>
</feature>
<feature type="domain" description="C2H2-type" evidence="11">
    <location>
        <begin position="350"/>
        <end position="377"/>
    </location>
</feature>
<dbReference type="SMART" id="SM00451">
    <property type="entry name" value="ZnF_U1"/>
    <property type="match status" value="5"/>
</dbReference>
<feature type="domain" description="C2H2-type" evidence="11">
    <location>
        <begin position="442"/>
        <end position="469"/>
    </location>
</feature>
<evidence type="ECO:0000313" key="12">
    <source>
        <dbReference type="EMBL" id="KAK6638135.1"/>
    </source>
</evidence>
<dbReference type="Proteomes" id="UP001359485">
    <property type="component" value="Unassembled WGS sequence"/>
</dbReference>
<feature type="domain" description="C2H2-type" evidence="11">
    <location>
        <begin position="864"/>
        <end position="891"/>
    </location>
</feature>
<feature type="domain" description="C2H2-type" evidence="11">
    <location>
        <begin position="1134"/>
        <end position="1161"/>
    </location>
</feature>
<dbReference type="SMART" id="SM00355">
    <property type="entry name" value="ZnF_C2H2"/>
    <property type="match status" value="27"/>
</dbReference>
<evidence type="ECO:0000256" key="2">
    <source>
        <dbReference type="ARBA" id="ARBA00022723"/>
    </source>
</evidence>
<feature type="domain" description="C2H2-type" evidence="11">
    <location>
        <begin position="295"/>
        <end position="317"/>
    </location>
</feature>
<feature type="domain" description="C2H2-type" evidence="11">
    <location>
        <begin position="757"/>
        <end position="786"/>
    </location>
</feature>
<protein>
    <recommendedName>
        <fullName evidence="11">C2H2-type domain-containing protein</fullName>
    </recommendedName>
</protein>
<keyword evidence="7" id="KW-0804">Transcription</keyword>
<dbReference type="InterPro" id="IPR050636">
    <property type="entry name" value="C2H2-ZF_domain-containing"/>
</dbReference>
<dbReference type="InterPro" id="IPR003604">
    <property type="entry name" value="Matrin/U1-like-C_Znf_C2H2"/>
</dbReference>
<evidence type="ECO:0000256" key="7">
    <source>
        <dbReference type="ARBA" id="ARBA00023163"/>
    </source>
</evidence>
<feature type="domain" description="C2H2-type" evidence="11">
    <location>
        <begin position="1585"/>
        <end position="1612"/>
    </location>
</feature>
<feature type="domain" description="C2H2-type" evidence="11">
    <location>
        <begin position="1190"/>
        <end position="1212"/>
    </location>
</feature>
<feature type="domain" description="C2H2-type" evidence="11">
    <location>
        <begin position="470"/>
        <end position="497"/>
    </location>
</feature>
<keyword evidence="5" id="KW-0862">Zinc</keyword>
<keyword evidence="6" id="KW-0805">Transcription regulation</keyword>
<feature type="domain" description="C2H2-type" evidence="11">
    <location>
        <begin position="1345"/>
        <end position="1372"/>
    </location>
</feature>
<feature type="domain" description="C2H2-type" evidence="11">
    <location>
        <begin position="701"/>
        <end position="728"/>
    </location>
</feature>
<feature type="domain" description="C2H2-type" evidence="11">
    <location>
        <begin position="673"/>
        <end position="700"/>
    </location>
</feature>
<feature type="domain" description="C2H2-type" evidence="11">
    <location>
        <begin position="498"/>
        <end position="526"/>
    </location>
</feature>
<comment type="subcellular location">
    <subcellularLocation>
        <location evidence="1">Nucleus</location>
    </subcellularLocation>
</comment>
<keyword evidence="4 9" id="KW-0863">Zinc-finger</keyword>
<feature type="domain" description="C2H2-type" evidence="11">
    <location>
        <begin position="1289"/>
        <end position="1316"/>
    </location>
</feature>
<evidence type="ECO:0000256" key="1">
    <source>
        <dbReference type="ARBA" id="ARBA00004123"/>
    </source>
</evidence>
<feature type="domain" description="C2H2-type" evidence="11">
    <location>
        <begin position="531"/>
        <end position="559"/>
    </location>
</feature>
<feature type="domain" description="C2H2-type" evidence="11">
    <location>
        <begin position="921"/>
        <end position="948"/>
    </location>
</feature>
<dbReference type="EMBL" id="JAWJWF010000002">
    <property type="protein sequence ID" value="KAK6638135.1"/>
    <property type="molecule type" value="Genomic_DNA"/>
</dbReference>
<comment type="caution">
    <text evidence="12">The sequence shown here is derived from an EMBL/GenBank/DDBJ whole genome shotgun (WGS) entry which is preliminary data.</text>
</comment>
<sequence>MDDISSPAKSETICNDIAPFIIELERRGAVCVKGDSVYELTKYDGSKVQVTGLVSQGGISFFPMPSELAPNDNIYVEQPLFINVPIENHQNEFVLDEDVVPVPLDDVVSKKDFQEIDSYEISDTITSDIGQFSEFENKVSILELVDAPELKEKSVPQSVIKKHSSSDITCEVTPSDLLSTFVIDGNENLGNVKTDVNGDIINSEIVASLEEQVSESIGDSKLDAALNIISKPKELINQRTEGTTNTKRGRPKKDREIQPPLRKGPFICEVCHTKVTTWSQFKSHKLMHSEENKPYTCKVCCLSFNVEKNLNLHMLLHNVGNLTCPECNKTFTRFASFKAHLPIHEEEENVFCSECGDEFTSNSQLEQHLQEHRNEWEKALSNEDAEPKNILSCKTCNRMFTNPITFECHKKDHQRLKNQLLALAPKRKRKRFRNASGGNYGNECSICKKTFPKPSQLVRHIRIHTGEKPFKCTTCSAAFSQKGSLQIHMSKHNGYKPHVCSCCSLSFSQRGNLITHVNKVHRIPKEGEEIYKCVKCPCSFKKLASLNCHVTRFHIGVKNNNKLNADPNSSDVDALLNQIAELRNNLPTGSDMDILQTAIRISGLPVSMKPTDETDDRLGKDNLVADNLYTENSIETNDSASEIRIVTIADKSDDGNVKHFTVRQRREGNVRWHQCNVCQKEFKKPSDLIRHIRIHTREKPFKCNQCFRTFSIKSTLKSHTRTHQSSKFHECKTCGKKVSSSRSLKIHQRSHVGIKPFTCNLCMKSFTTSGQLKTHCSTNLHKTKIDNPTNELESVNNNYFFEEPFLIVGGEFRQQLSRKEKLITRSQNASSAERPYECEYCQLKFRKSSHLKQHKLQHTGEKPFSCVVCHKNFTTNGVLKMHLKTHLGQKDYGCDRCTSKFSTKGSLKRHIQTFHSEDRPYMCPYCQKRFKTSVNCRKHIKIHRYDNNQHFLRLKLNDIYSDTNKVLTEQNDMTNSPDVEERKIDKNESAETINQTLLADSTGTITLSALNQETLTQESIRELEQTLNQQLFGTEQGPEYTVQMISSVENDKENDFIDPSLLTKPLILNVNENIRQPSIVHAVFSQTEELQTVSNMSEILPDTKDGESDYADINDSNDKENEERSFCQKENKNFTCDVCNKVFLSVQHLKAHSKTHVGKKEYQCELCGWSTLTRSSLRRHANIHSEMKKYSCTECPAKFRLEVHLRKHQKLHEVGAEDANNRVSRRNKGPFREFSDAETELLAAQDVRHGASVSEKILIESAAEKLRIEEKKKAVENTEKDTGRSNFGNDCKYCQKSFKKPSDLIRHIRVHTGERPFQCTQCNKCFRVKSTLSSHLRTHYGVKPVSCHICQSMFAAKSSLKVHMRLHTGVKPFECPICGQRFRTSGHRKNHLLSHAKNKPKTWKKQQLQMLNKIAVALVVNLSEDGEMDKNDGIKVDDGNELQQAFDSTEMETIQNDTENEALLLQLNDQNNIVQLLSAEQNENDVVPAVQEDNQQSMQFQIYTSDGQVYITHPNSDLIICSDESVGSNNEKKAIMNDCKTIATDDKLESVLERPGNMCNYCDKTFSKKSLLERHLRVHTGERPFSCDLCGKRFTQSNALKAHLKAHKGERAFSCPYCDFSCVQKGNLRIHMSRTHQFAYFMDDDKKNSKHVRSEKPSNSSNLLTESLLKTPYKSPTGVRTSEIDQVMGELFPLVT</sequence>
<reference evidence="12 13" key="1">
    <citation type="submission" date="2023-09" db="EMBL/GenBank/DDBJ databases">
        <title>Genomes of two closely related lineages of the louse Polyplax serrata with different host specificities.</title>
        <authorList>
            <person name="Martinu J."/>
            <person name="Tarabai H."/>
            <person name="Stefka J."/>
            <person name="Hypsa V."/>
        </authorList>
    </citation>
    <scope>NUCLEOTIDE SEQUENCE [LARGE SCALE GENOMIC DNA]</scope>
    <source>
        <strain evidence="12">98ZLc_SE</strain>
    </source>
</reference>
<organism evidence="12 13">
    <name type="scientific">Polyplax serrata</name>
    <name type="common">Common mouse louse</name>
    <dbReference type="NCBI Taxonomy" id="468196"/>
    <lineage>
        <taxon>Eukaryota</taxon>
        <taxon>Metazoa</taxon>
        <taxon>Ecdysozoa</taxon>
        <taxon>Arthropoda</taxon>
        <taxon>Hexapoda</taxon>
        <taxon>Insecta</taxon>
        <taxon>Pterygota</taxon>
        <taxon>Neoptera</taxon>
        <taxon>Paraneoptera</taxon>
        <taxon>Psocodea</taxon>
        <taxon>Troctomorpha</taxon>
        <taxon>Phthiraptera</taxon>
        <taxon>Anoplura</taxon>
        <taxon>Polyplacidae</taxon>
        <taxon>Polyplax</taxon>
    </lineage>
</organism>
<evidence type="ECO:0000256" key="6">
    <source>
        <dbReference type="ARBA" id="ARBA00023015"/>
    </source>
</evidence>
<keyword evidence="2" id="KW-0479">Metal-binding</keyword>
<keyword evidence="13" id="KW-1185">Reference proteome</keyword>
<dbReference type="PANTHER" id="PTHR47772:SF13">
    <property type="entry name" value="GASTRULA ZINC FINGER PROTEIN XLCGF49.1-LIKE-RELATED"/>
    <property type="match status" value="1"/>
</dbReference>
<feature type="region of interest" description="Disordered" evidence="10">
    <location>
        <begin position="1099"/>
        <end position="1118"/>
    </location>
</feature>
<accession>A0ABR1B8M4</accession>
<evidence type="ECO:0000256" key="4">
    <source>
        <dbReference type="ARBA" id="ARBA00022771"/>
    </source>
</evidence>
<evidence type="ECO:0000256" key="3">
    <source>
        <dbReference type="ARBA" id="ARBA00022737"/>
    </source>
</evidence>
<feature type="domain" description="C2H2-type" evidence="11">
    <location>
        <begin position="1162"/>
        <end position="1189"/>
    </location>
</feature>
<keyword evidence="3" id="KW-0677">Repeat</keyword>
<feature type="domain" description="C2H2-type" evidence="11">
    <location>
        <begin position="729"/>
        <end position="756"/>
    </location>
</feature>
<dbReference type="SUPFAM" id="SSF57667">
    <property type="entry name" value="beta-beta-alpha zinc fingers"/>
    <property type="match status" value="14"/>
</dbReference>
<evidence type="ECO:0000313" key="13">
    <source>
        <dbReference type="Proteomes" id="UP001359485"/>
    </source>
</evidence>
<name>A0ABR1B8M4_POLSC</name>
<dbReference type="InterPro" id="IPR036236">
    <property type="entry name" value="Znf_C2H2_sf"/>
</dbReference>
<dbReference type="Pfam" id="PF00096">
    <property type="entry name" value="zf-C2H2"/>
    <property type="match status" value="14"/>
</dbReference>
<feature type="domain" description="C2H2-type" evidence="11">
    <location>
        <begin position="892"/>
        <end position="920"/>
    </location>
</feature>
<feature type="domain" description="C2H2-type" evidence="11">
    <location>
        <begin position="1557"/>
        <end position="1584"/>
    </location>
</feature>
<feature type="domain" description="C2H2-type" evidence="11">
    <location>
        <begin position="391"/>
        <end position="418"/>
    </location>
</feature>
<gene>
    <name evidence="12" type="ORF">RUM44_008560</name>
</gene>